<reference evidence="5" key="1">
    <citation type="submission" date="2018-10" db="EMBL/GenBank/DDBJ databases">
        <title>Transcriptome assembly of Aceria tosichella (Wheat curl mite) Type 2.</title>
        <authorList>
            <person name="Scully E.D."/>
            <person name="Geib S.M."/>
            <person name="Palmer N.A."/>
            <person name="Gupta A.K."/>
            <person name="Sarath G."/>
            <person name="Tatineni S."/>
        </authorList>
    </citation>
    <scope>NUCLEOTIDE SEQUENCE</scope>
    <source>
        <strain evidence="5">LincolnNE</strain>
    </source>
</reference>
<proteinExistence type="predicted"/>
<dbReference type="Pfam" id="PF22976">
    <property type="entry name" value="RRM_10"/>
    <property type="match status" value="1"/>
</dbReference>
<dbReference type="PANTHER" id="PTHR15592">
    <property type="entry name" value="MATRIN 3/NUCLEAR PROTEIN 220-RELATED"/>
    <property type="match status" value="1"/>
</dbReference>
<feature type="domain" description="RRM" evidence="4">
    <location>
        <begin position="330"/>
        <end position="404"/>
    </location>
</feature>
<feature type="region of interest" description="Disordered" evidence="3">
    <location>
        <begin position="129"/>
        <end position="153"/>
    </location>
</feature>
<feature type="compositionally biased region" description="Low complexity" evidence="3">
    <location>
        <begin position="92"/>
        <end position="107"/>
    </location>
</feature>
<evidence type="ECO:0000313" key="5">
    <source>
        <dbReference type="EMBL" id="MDE47878.1"/>
    </source>
</evidence>
<dbReference type="GO" id="GO:0003723">
    <property type="term" value="F:RNA binding"/>
    <property type="evidence" value="ECO:0007669"/>
    <property type="project" value="UniProtKB-UniRule"/>
</dbReference>
<dbReference type="SMART" id="SM00360">
    <property type="entry name" value="RRM"/>
    <property type="match status" value="2"/>
</dbReference>
<feature type="compositionally biased region" description="Low complexity" evidence="3">
    <location>
        <begin position="18"/>
        <end position="43"/>
    </location>
</feature>
<dbReference type="FunFam" id="3.30.70.330:FF:000341">
    <property type="entry name" value="Hephaestus, isoform C"/>
    <property type="match status" value="1"/>
</dbReference>
<dbReference type="CDD" id="cd12425">
    <property type="entry name" value="RRM4_PTBP1_like"/>
    <property type="match status" value="1"/>
</dbReference>
<evidence type="ECO:0000256" key="2">
    <source>
        <dbReference type="PROSITE-ProRule" id="PRU00176"/>
    </source>
</evidence>
<dbReference type="InterPro" id="IPR055204">
    <property type="entry name" value="HNRNPL_RRM"/>
</dbReference>
<evidence type="ECO:0000256" key="3">
    <source>
        <dbReference type="SAM" id="MobiDB-lite"/>
    </source>
</evidence>
<gene>
    <name evidence="5" type="primary">Ptbp3</name>
    <name evidence="5" type="ORF">g.15386</name>
</gene>
<organism evidence="5">
    <name type="scientific">Aceria tosichella</name>
    <name type="common">wheat curl mite</name>
    <dbReference type="NCBI Taxonomy" id="561515"/>
    <lineage>
        <taxon>Eukaryota</taxon>
        <taxon>Metazoa</taxon>
        <taxon>Ecdysozoa</taxon>
        <taxon>Arthropoda</taxon>
        <taxon>Chelicerata</taxon>
        <taxon>Arachnida</taxon>
        <taxon>Acari</taxon>
        <taxon>Acariformes</taxon>
        <taxon>Trombidiformes</taxon>
        <taxon>Prostigmata</taxon>
        <taxon>Eupodina</taxon>
        <taxon>Eriophyoidea</taxon>
        <taxon>Eriophyidae</taxon>
        <taxon>Eriophyinae</taxon>
        <taxon>Aceriini</taxon>
        <taxon>Aceria</taxon>
    </lineage>
</organism>
<dbReference type="InterPro" id="IPR035979">
    <property type="entry name" value="RBD_domain_sf"/>
</dbReference>
<protein>
    <submittedName>
        <fullName evidence="5">Polypyrimidine tract-binding protein 3</fullName>
    </submittedName>
</protein>
<dbReference type="InterPro" id="IPR012677">
    <property type="entry name" value="Nucleotide-bd_a/b_plait_sf"/>
</dbReference>
<evidence type="ECO:0000256" key="1">
    <source>
        <dbReference type="ARBA" id="ARBA00022884"/>
    </source>
</evidence>
<dbReference type="PROSITE" id="PS50102">
    <property type="entry name" value="RRM"/>
    <property type="match status" value="2"/>
</dbReference>
<dbReference type="SUPFAM" id="SSF54928">
    <property type="entry name" value="RNA-binding domain, RBD"/>
    <property type="match status" value="1"/>
</dbReference>
<dbReference type="Gene3D" id="3.30.70.330">
    <property type="match status" value="2"/>
</dbReference>
<dbReference type="AlphaFoldDB" id="A0A6G1SBV0"/>
<dbReference type="EMBL" id="GGYP01003107">
    <property type="protein sequence ID" value="MDE47878.1"/>
    <property type="molecule type" value="Transcribed_RNA"/>
</dbReference>
<keyword evidence="1 2" id="KW-0694">RNA-binding</keyword>
<sequence>MTSPGLKRPLDLELIDQTTTATANETTSEPTGTDGDVGVNNNGPSGTSPELDDGTNANGTKRRCTDSNLHTKLAIKPDPNRPESSDVPMPPDQEQQQQQSMVSASPPSRDPLTVSLDDDINDLIQAELHNSSSSSSGSSVGQRQTDSHDQLPSEDEQLILTVRQLRSICVKLVNEREKKLRQEFDRRLASKLAEQYDLFAKANYLNTFSEPTRIPTPVSTTAPASTTASAANNMAVALMQGTNTNSILSPDSLRNPVPSAAASMPNLTTIAANGHHNAIPSTHHLAAYNLQQHQAAAAATAMRFAHHQQHQQQRISMPIVSANNLIPFGPVLLASNLDEQLATPEALFTLFGVFGDVIRVKILFNKKDNALIQMADSSRAQVAQSYLDKQRIFGKVIRVTRSKHHLVQMPRDGGQSDAGLTKDFTNSPLHRFKIPGSRNYLNIYPPSNTLHVSNIPATVDEKDLHKVFKGQCGFEFTSFKFFPKDRKMALMRFNSVEHASIALIRMHNYQISDENNLRVSFSKSAL</sequence>
<dbReference type="InterPro" id="IPR000504">
    <property type="entry name" value="RRM_dom"/>
</dbReference>
<feature type="region of interest" description="Disordered" evidence="3">
    <location>
        <begin position="1"/>
        <end position="115"/>
    </location>
</feature>
<evidence type="ECO:0000259" key="4">
    <source>
        <dbReference type="PROSITE" id="PS50102"/>
    </source>
</evidence>
<dbReference type="Pfam" id="PF13893">
    <property type="entry name" value="RRM_5"/>
    <property type="match status" value="1"/>
</dbReference>
<name>A0A6G1SBV0_9ACAR</name>
<feature type="domain" description="RRM" evidence="4">
    <location>
        <begin position="448"/>
        <end position="524"/>
    </location>
</feature>
<accession>A0A6G1SBV0</accession>